<dbReference type="SUPFAM" id="SSF117281">
    <property type="entry name" value="Kelch motif"/>
    <property type="match status" value="2"/>
</dbReference>
<dbReference type="AlphaFoldDB" id="A0A9N9BSZ2"/>
<dbReference type="Proteomes" id="UP000789759">
    <property type="component" value="Unassembled WGS sequence"/>
</dbReference>
<dbReference type="GO" id="GO:0005737">
    <property type="term" value="C:cytoplasm"/>
    <property type="evidence" value="ECO:0007669"/>
    <property type="project" value="TreeGrafter"/>
</dbReference>
<evidence type="ECO:0000313" key="5">
    <source>
        <dbReference type="EMBL" id="CAG8576123.1"/>
    </source>
</evidence>
<sequence>MLSTKKRHLEHSVKLSYEIHSCSSYTAPYHPRNIMEDKPSEQSSRWSSKSNDQMQYVLIKPESMAIVPVILCQFLNHFIVDSITFGKYHKEHVCNLKQFKVYGGLTPNNMIELLHSGLRNNSRPEIFRLKHRTNQVVCRTYQLLPCQYIKIVPLAAYGSEFNFSIWYIELKGVQSPEIVQQAYFDYIKFRENEAIRLCLKHFRQRNYLDAFNTLQSKTKMLLEDPFITELYVQIVLNGDFQMAEDTMVNAAKKGLFEEYIRNCPYDHFWKKIEATDAYGVSPCTRGGHQMCIDVEAGQIYLLGGWDGNNNLADFWSYDIKKKKWNLISNNTREQGGPSPRSNHKICFDHTMKQIYVFGRFIGRGARANANFNSDFYSYDIINDRWVKLCDNTALVGGPSLIYDHQMCIDSEAQIIYVFGGRTVHPDTEPFTYSGLYSYNVRSKEWKLISEESNTGYVPLKSRIGHSMLLDQNEKLLFIIGGDRDNTFLNDFLIYDINTGLVHELIADYATHEDHDSVFTQRTTFDVDTQELYVLCGLKDKKDKRSQAIKNSFWVYDMRLDKWTKIYQSEICSAQYWESNETTEPRPRYAHQMVYDNIHKVQYIFGGRAVETEVLKQQRLDDFWELHLIRVGRFTTAYSIPDKETKVTNIPSFESLKALKYLQVQLGQVVNHSIEAESAEFRDLTSYLFHKIGDKTPGSFNSRTELFEKLLEFFPNTMKQPKDNLIDLVKVE</sequence>
<dbReference type="InterPro" id="IPR008979">
    <property type="entry name" value="Galactose-bd-like_sf"/>
</dbReference>
<organism evidence="5 6">
    <name type="scientific">Cetraspora pellucida</name>
    <dbReference type="NCBI Taxonomy" id="1433469"/>
    <lineage>
        <taxon>Eukaryota</taxon>
        <taxon>Fungi</taxon>
        <taxon>Fungi incertae sedis</taxon>
        <taxon>Mucoromycota</taxon>
        <taxon>Glomeromycotina</taxon>
        <taxon>Glomeromycetes</taxon>
        <taxon>Diversisporales</taxon>
        <taxon>Gigasporaceae</taxon>
        <taxon>Cetraspora</taxon>
    </lineage>
</organism>
<dbReference type="PROSITE" id="PS50896">
    <property type="entry name" value="LISH"/>
    <property type="match status" value="1"/>
</dbReference>
<protein>
    <submittedName>
        <fullName evidence="5">19507_t:CDS:1</fullName>
    </submittedName>
</protein>
<dbReference type="Gene3D" id="2.120.10.80">
    <property type="entry name" value="Kelch-type beta propeller"/>
    <property type="match status" value="2"/>
</dbReference>
<dbReference type="EMBL" id="CAJVQA010003505">
    <property type="protein sequence ID" value="CAG8576123.1"/>
    <property type="molecule type" value="Genomic_DNA"/>
</dbReference>
<dbReference type="Pfam" id="PF24981">
    <property type="entry name" value="Beta-prop_ATRN-LZTR1"/>
    <property type="match status" value="1"/>
</dbReference>
<name>A0A9N9BSZ2_9GLOM</name>
<comment type="caution">
    <text evidence="5">The sequence shown here is derived from an EMBL/GenBank/DDBJ whole genome shotgun (WGS) entry which is preliminary data.</text>
</comment>
<evidence type="ECO:0000259" key="4">
    <source>
        <dbReference type="Pfam" id="PF24981"/>
    </source>
</evidence>
<dbReference type="Pfam" id="PF06588">
    <property type="entry name" value="Muskelin_N"/>
    <property type="match status" value="1"/>
</dbReference>
<proteinExistence type="predicted"/>
<dbReference type="InterPro" id="IPR015915">
    <property type="entry name" value="Kelch-typ_b-propeller"/>
</dbReference>
<evidence type="ECO:0000313" key="6">
    <source>
        <dbReference type="Proteomes" id="UP000789759"/>
    </source>
</evidence>
<dbReference type="InterPro" id="IPR006594">
    <property type="entry name" value="LisH"/>
</dbReference>
<evidence type="ECO:0000259" key="3">
    <source>
        <dbReference type="Pfam" id="PF06588"/>
    </source>
</evidence>
<evidence type="ECO:0000256" key="2">
    <source>
        <dbReference type="ARBA" id="ARBA00022737"/>
    </source>
</evidence>
<reference evidence="5" key="1">
    <citation type="submission" date="2021-06" db="EMBL/GenBank/DDBJ databases">
        <authorList>
            <person name="Kallberg Y."/>
            <person name="Tangrot J."/>
            <person name="Rosling A."/>
        </authorList>
    </citation>
    <scope>NUCLEOTIDE SEQUENCE</scope>
    <source>
        <strain evidence="5">FL966</strain>
    </source>
</reference>
<dbReference type="PANTHER" id="PTHR15526:SF5">
    <property type="entry name" value="MUSKELIN"/>
    <property type="match status" value="1"/>
</dbReference>
<dbReference type="PANTHER" id="PTHR15526">
    <property type="entry name" value="MUSKELIN"/>
    <property type="match status" value="1"/>
</dbReference>
<evidence type="ECO:0000256" key="1">
    <source>
        <dbReference type="ARBA" id="ARBA00022441"/>
    </source>
</evidence>
<dbReference type="Gene3D" id="2.60.120.260">
    <property type="entry name" value="Galactose-binding domain-like"/>
    <property type="match status" value="1"/>
</dbReference>
<feature type="domain" description="Muskelin N-terminal" evidence="3">
    <location>
        <begin position="14"/>
        <end position="225"/>
    </location>
</feature>
<keyword evidence="2" id="KW-0677">Repeat</keyword>
<dbReference type="InterPro" id="IPR056737">
    <property type="entry name" value="Beta-prop_ATRN-MKLN-like"/>
</dbReference>
<dbReference type="SUPFAM" id="SSF49785">
    <property type="entry name" value="Galactose-binding domain-like"/>
    <property type="match status" value="1"/>
</dbReference>
<keyword evidence="6" id="KW-1185">Reference proteome</keyword>
<dbReference type="OrthoDB" id="10052615at2759"/>
<gene>
    <name evidence="5" type="ORF">CPELLU_LOCUS5872</name>
</gene>
<dbReference type="InterPro" id="IPR010565">
    <property type="entry name" value="Muskelin_N"/>
</dbReference>
<keyword evidence="1" id="KW-0880">Kelch repeat</keyword>
<dbReference type="InterPro" id="IPR052456">
    <property type="entry name" value="CTLH_complex_component"/>
</dbReference>
<feature type="domain" description="Attractin/MKLN-like beta-propeller" evidence="4">
    <location>
        <begin position="266"/>
        <end position="496"/>
    </location>
</feature>
<accession>A0A9N9BSZ2</accession>